<dbReference type="SUPFAM" id="SSF50998">
    <property type="entry name" value="Quinoprotein alcohol dehydrogenase-like"/>
    <property type="match status" value="1"/>
</dbReference>
<dbReference type="SMART" id="SM00530">
    <property type="entry name" value="HTH_XRE"/>
    <property type="match status" value="1"/>
</dbReference>
<dbReference type="PROSITE" id="PS50082">
    <property type="entry name" value="WD_REPEATS_2"/>
    <property type="match status" value="7"/>
</dbReference>
<dbReference type="Pfam" id="PF00400">
    <property type="entry name" value="WD40"/>
    <property type="match status" value="7"/>
</dbReference>
<dbReference type="InterPro" id="IPR020472">
    <property type="entry name" value="WD40_PAC1"/>
</dbReference>
<gene>
    <name evidence="5" type="ORF">BC739_005302</name>
</gene>
<dbReference type="InterPro" id="IPR049052">
    <property type="entry name" value="nSTAND1"/>
</dbReference>
<evidence type="ECO:0000256" key="1">
    <source>
        <dbReference type="ARBA" id="ARBA00022574"/>
    </source>
</evidence>
<protein>
    <submittedName>
        <fullName evidence="5">WD40 repeat protein</fullName>
    </submittedName>
</protein>
<feature type="domain" description="HTH cro/C1-type" evidence="4">
    <location>
        <begin position="21"/>
        <end position="77"/>
    </location>
</feature>
<evidence type="ECO:0000313" key="5">
    <source>
        <dbReference type="EMBL" id="MBA8928085.1"/>
    </source>
</evidence>
<feature type="repeat" description="WD" evidence="3">
    <location>
        <begin position="1182"/>
        <end position="1214"/>
    </location>
</feature>
<dbReference type="PROSITE" id="PS00678">
    <property type="entry name" value="WD_REPEATS_1"/>
    <property type="match status" value="3"/>
</dbReference>
<dbReference type="InterPro" id="IPR001680">
    <property type="entry name" value="WD40_rpt"/>
</dbReference>
<feature type="repeat" description="WD" evidence="3">
    <location>
        <begin position="799"/>
        <end position="840"/>
    </location>
</feature>
<name>A0ABR6BMG5_9PSEU</name>
<dbReference type="Gene3D" id="2.130.10.10">
    <property type="entry name" value="YVTN repeat-like/Quinoprotein amine dehydrogenase"/>
    <property type="match status" value="4"/>
</dbReference>
<feature type="repeat" description="WD" evidence="3">
    <location>
        <begin position="844"/>
        <end position="885"/>
    </location>
</feature>
<feature type="repeat" description="WD" evidence="3">
    <location>
        <begin position="656"/>
        <end position="697"/>
    </location>
</feature>
<keyword evidence="1 3" id="KW-0853">WD repeat</keyword>
<sequence>MARQERPLEEGDSAVLRFAADLRELRRQAGQPTYRELARHAHYSPTVLSAAAAGRKLPTLAVTLAYVRACGGPVADWEQRWHELQEPEPADGAEPPYAGLAAFQPADAERFFGREAVTEDLRGKVARQRFTAVFGASGVGKSSVLRAGLVAGASDPASVVLFTPGPRPVEECAVRMSGLTGRSPAALAEELTADPAALHLWAREVVAEQDLLLVVDQFEEVFTLCRDPAERARFIEALLLAAQAETSRARVVVGVRADFYPHCARHAELARALRDGQLLIGPMSTDELRSAITRPAVRAGYTVEGGLLAEVIADATGQPGALPLVSHALLETWRRRRGCALTLSGYREAGGISRAIARTADAAHEELTPRRQRVARELFLRLTALGEGTEDTKRRAARAELGTGQDMTAVLEHLAQRRLLTVDAEFVEIAHEALIRGWPRLREWLDADREGLRTHRALTEAAQTWRSLDRDPSGLLRGTRLATAQAWAVSSGFSLSAEEQALLDASTAAEDLERTGERRRVRRLRQLTAVLVILLLLVSISTVAAVSNAISTAQQRDHALAQQVLSQAAELRAVNPALALQLGIAAYRLDPSVASRSSVLGALATPYSTTLGGFSALVQTVVYDPKGHFLASAGDDSSVHLWDITDAHHPAELPALTGPHGAVMSLDWSGDGRTLVAGGHDGKLTLWDVSDPHHIGASSTVDSKLKAVFSVRFSPDGKQLATAGYQPDGDSLRLWEVTAPTRLSPRPELPKLGTVMYFVQFSPDGRTLASVDSQDLSGHEAIVLWDLADPSSPRLIRRLTDGPDYTFSVAFSADSRELAVAEVNNSVRLWDISSRESPRPVGTLSGYANAVRSVQFVGSGRLLATGSDDSTVRLWDATDPDAPQALATLTGSGRTLAIAASKDGSTLAIAAHDRVVRLVDLNQFVEPVRTKGETYAIALSGDGRMLARVDRDAGIHLQDGNSVRQLTPLGLGPGAGGTAVGFGATGHLLAASFFAGDSQVVGLWDLDRGIGPVRITVPLDSTSISLSADSRVLAVGTSLFDLSDVEHPKQVAKVPAKQGLVSYVAFNPRTRALVVGSDRDTTLWDTSDLTAPRKTASLGVASGAGAYTVDGSTLAVAARDNSVRLWDLGSNTELVKLSGHSDVVLSLAFSGDGRQLATVGEDHTLRLWDLTDRRAPKEIATIAAHGDTIRAVAFTPDGHTVVTASADHTVRHWETDVDLAIAQQCRLVWPVMTQAQWEQYLPGLPYEPPCPEAA</sequence>
<evidence type="ECO:0000256" key="3">
    <source>
        <dbReference type="PROSITE-ProRule" id="PRU00221"/>
    </source>
</evidence>
<dbReference type="CDD" id="cd00200">
    <property type="entry name" value="WD40"/>
    <property type="match status" value="2"/>
</dbReference>
<dbReference type="InterPro" id="IPR001387">
    <property type="entry name" value="Cro/C1-type_HTH"/>
</dbReference>
<reference evidence="5 6" key="1">
    <citation type="submission" date="2020-08" db="EMBL/GenBank/DDBJ databases">
        <title>Genomic Encyclopedia of Archaeal and Bacterial Type Strains, Phase II (KMG-II): from individual species to whole genera.</title>
        <authorList>
            <person name="Goeker M."/>
        </authorList>
    </citation>
    <scope>NUCLEOTIDE SEQUENCE [LARGE SCALE GENOMIC DNA]</scope>
    <source>
        <strain evidence="5 6">DSM 43850</strain>
    </source>
</reference>
<dbReference type="PRINTS" id="PR00320">
    <property type="entry name" value="GPROTEINBRPT"/>
</dbReference>
<dbReference type="PANTHER" id="PTHR19848:SF8">
    <property type="entry name" value="F-BOX AND WD REPEAT DOMAIN CONTAINING 7"/>
    <property type="match status" value="1"/>
</dbReference>
<dbReference type="InterPro" id="IPR027417">
    <property type="entry name" value="P-loop_NTPase"/>
</dbReference>
<dbReference type="EMBL" id="JACJID010000004">
    <property type="protein sequence ID" value="MBA8928085.1"/>
    <property type="molecule type" value="Genomic_DNA"/>
</dbReference>
<evidence type="ECO:0000256" key="2">
    <source>
        <dbReference type="ARBA" id="ARBA00022737"/>
    </source>
</evidence>
<dbReference type="RefSeq" id="WP_182838714.1">
    <property type="nucleotide sequence ID" value="NZ_BAAABQ010000030.1"/>
</dbReference>
<dbReference type="InterPro" id="IPR011047">
    <property type="entry name" value="Quinoprotein_ADH-like_sf"/>
</dbReference>
<dbReference type="Proteomes" id="UP000517916">
    <property type="component" value="Unassembled WGS sequence"/>
</dbReference>
<evidence type="ECO:0000313" key="6">
    <source>
        <dbReference type="Proteomes" id="UP000517916"/>
    </source>
</evidence>
<dbReference type="SUPFAM" id="SSF50978">
    <property type="entry name" value="WD40 repeat-like"/>
    <property type="match status" value="1"/>
</dbReference>
<dbReference type="SMART" id="SM00320">
    <property type="entry name" value="WD40"/>
    <property type="match status" value="11"/>
</dbReference>
<evidence type="ECO:0000259" key="4">
    <source>
        <dbReference type="SMART" id="SM00530"/>
    </source>
</evidence>
<dbReference type="InterPro" id="IPR015943">
    <property type="entry name" value="WD40/YVTN_repeat-like_dom_sf"/>
</dbReference>
<dbReference type="PANTHER" id="PTHR19848">
    <property type="entry name" value="WD40 REPEAT PROTEIN"/>
    <property type="match status" value="1"/>
</dbReference>
<dbReference type="PROSITE" id="PS50294">
    <property type="entry name" value="WD_REPEATS_REGION"/>
    <property type="match status" value="5"/>
</dbReference>
<proteinExistence type="predicted"/>
<organism evidence="5 6">
    <name type="scientific">Kutzneria viridogrisea</name>
    <dbReference type="NCBI Taxonomy" id="47990"/>
    <lineage>
        <taxon>Bacteria</taxon>
        <taxon>Bacillati</taxon>
        <taxon>Actinomycetota</taxon>
        <taxon>Actinomycetes</taxon>
        <taxon>Pseudonocardiales</taxon>
        <taxon>Pseudonocardiaceae</taxon>
        <taxon>Kutzneria</taxon>
    </lineage>
</organism>
<dbReference type="Pfam" id="PF20703">
    <property type="entry name" value="nSTAND1"/>
    <property type="match status" value="1"/>
</dbReference>
<dbReference type="SUPFAM" id="SSF52540">
    <property type="entry name" value="P-loop containing nucleoside triphosphate hydrolases"/>
    <property type="match status" value="1"/>
</dbReference>
<keyword evidence="2" id="KW-0677">Repeat</keyword>
<dbReference type="InterPro" id="IPR036322">
    <property type="entry name" value="WD40_repeat_dom_sf"/>
</dbReference>
<feature type="repeat" description="WD" evidence="3">
    <location>
        <begin position="611"/>
        <end position="652"/>
    </location>
</feature>
<comment type="caution">
    <text evidence="5">The sequence shown here is derived from an EMBL/GenBank/DDBJ whole genome shotgun (WGS) entry which is preliminary data.</text>
</comment>
<keyword evidence="6" id="KW-1185">Reference proteome</keyword>
<accession>A0ABR6BMG5</accession>
<feature type="repeat" description="WD" evidence="3">
    <location>
        <begin position="1106"/>
        <end position="1136"/>
    </location>
</feature>
<feature type="repeat" description="WD" evidence="3">
    <location>
        <begin position="1137"/>
        <end position="1178"/>
    </location>
</feature>
<dbReference type="InterPro" id="IPR019775">
    <property type="entry name" value="WD40_repeat_CS"/>
</dbReference>